<keyword evidence="2" id="KW-1133">Transmembrane helix</keyword>
<feature type="region of interest" description="Disordered" evidence="1">
    <location>
        <begin position="254"/>
        <end position="273"/>
    </location>
</feature>
<feature type="compositionally biased region" description="Low complexity" evidence="1">
    <location>
        <begin position="263"/>
        <end position="273"/>
    </location>
</feature>
<evidence type="ECO:0000259" key="3">
    <source>
        <dbReference type="Pfam" id="PF00089"/>
    </source>
</evidence>
<name>A0ABT9RW60_9MICC</name>
<feature type="compositionally biased region" description="Basic and acidic residues" evidence="1">
    <location>
        <begin position="11"/>
        <end position="24"/>
    </location>
</feature>
<dbReference type="InterPro" id="IPR001254">
    <property type="entry name" value="Trypsin_dom"/>
</dbReference>
<accession>A0ABT9RW60</accession>
<feature type="region of interest" description="Disordered" evidence="1">
    <location>
        <begin position="1"/>
        <end position="24"/>
    </location>
</feature>
<keyword evidence="5" id="KW-1185">Reference proteome</keyword>
<dbReference type="EMBL" id="JAUSRE010000011">
    <property type="protein sequence ID" value="MDP9888878.1"/>
    <property type="molecule type" value="Genomic_DNA"/>
</dbReference>
<keyword evidence="2" id="KW-0812">Transmembrane</keyword>
<dbReference type="Gene3D" id="2.60.40.10">
    <property type="entry name" value="Immunoglobulins"/>
    <property type="match status" value="2"/>
</dbReference>
<feature type="transmembrane region" description="Helical" evidence="2">
    <location>
        <begin position="848"/>
        <end position="869"/>
    </location>
</feature>
<dbReference type="Gene3D" id="2.40.10.10">
    <property type="entry name" value="Trypsin-like serine proteases"/>
    <property type="match status" value="2"/>
</dbReference>
<evidence type="ECO:0000313" key="4">
    <source>
        <dbReference type="EMBL" id="MDP9888878.1"/>
    </source>
</evidence>
<dbReference type="InterPro" id="IPR009003">
    <property type="entry name" value="Peptidase_S1_PA"/>
</dbReference>
<dbReference type="InterPro" id="IPR013783">
    <property type="entry name" value="Ig-like_fold"/>
</dbReference>
<sequence>MSGTAAPRTRTSSEHRRGSNTDKLRRVLALGAAAGMMASSAYVGAPAFAAGETYPSPAPAAGAAATGAQVPAPAAGTSPSPSASSPSASSGLSEAALADAVQRDLKLTPQQFAAAGELGAQAAAAAVQLRQLPGYVGIRIEGSSIVVTGSGQQLQAAVAALAGSIHGLSLEAPPAGPAAAAPAGVAPSPSAPAATVQAGAPAASAEGQRSQLAISAEELFQEYVRDVGTAGLQAVVVSSSGKFVIRTGGIASAQSTQGGGTGTASNPAAADAAAPGKISPSQFVSRYANVELDRGALLKPEAAEVPGGVGYQTDRQTICSTGYSAFDPSGLPAVLTAGHCAEDGTAKTADLLFQGLPNGRLGSFQFSQFGGPGNSTVLNPNSPQPGNVGVDIAVIGSIRQGLDPLPAASTYGDPSEPGPDVKIIGTSAPVIGMPVCRSGWRTGWSCGHISAVGVFLVGGHNYPTDPTDIRAFNGFLSYDVQSNGGDSGGPWISGNYAVGTHSAGDWGGTQNFAVAATLDDSLKVLPGYQLELFLNKPALAAPTGGTFKAGTSITGRVPAAPASAVAEGSRVRITYAGRQPFDVPVQPDGTWSFTAPDAPGPFSFTAETVNGFSRSGAVSLDTVISPSSLPAPTITTAANQPLQGLKTVDGTGTPGATITLSGDVAGTALVGADGRWTVALRAPAPAGKVNVTAVQSYAGLADSPPASVVFSVMPPPPAVTSLADGQHLKQEALPASLQGTGLNGADVAVSIDGKPLPGTAGSAAPGPTGSRSVGSSLAPLVLVAGGTWTVPFPSGLAPGAHTVSVTQAVDGVTSTPAQLTFTIDAPPPVLPAGNITAGSLAATGASGVLPAALAAAAALAVGVVLMVLVRRRRGRAD</sequence>
<keyword evidence="2" id="KW-0472">Membrane</keyword>
<feature type="region of interest" description="Disordered" evidence="1">
    <location>
        <begin position="54"/>
        <end position="95"/>
    </location>
</feature>
<organism evidence="4 5">
    <name type="scientific">Pseudarthrobacter enclensis</name>
    <dbReference type="NCBI Taxonomy" id="993070"/>
    <lineage>
        <taxon>Bacteria</taxon>
        <taxon>Bacillati</taxon>
        <taxon>Actinomycetota</taxon>
        <taxon>Actinomycetes</taxon>
        <taxon>Micrococcales</taxon>
        <taxon>Micrococcaceae</taxon>
        <taxon>Pseudarthrobacter</taxon>
    </lineage>
</organism>
<protein>
    <recommendedName>
        <fullName evidence="3">Peptidase S1 domain-containing protein</fullName>
    </recommendedName>
</protein>
<evidence type="ECO:0000256" key="1">
    <source>
        <dbReference type="SAM" id="MobiDB-lite"/>
    </source>
</evidence>
<proteinExistence type="predicted"/>
<dbReference type="RefSeq" id="WP_307308409.1">
    <property type="nucleotide sequence ID" value="NZ_JAUSRE010000011.1"/>
</dbReference>
<dbReference type="CDD" id="cd21112">
    <property type="entry name" value="alphaLP-like"/>
    <property type="match status" value="1"/>
</dbReference>
<dbReference type="Proteomes" id="UP001226577">
    <property type="component" value="Unassembled WGS sequence"/>
</dbReference>
<comment type="caution">
    <text evidence="4">The sequence shown here is derived from an EMBL/GenBank/DDBJ whole genome shotgun (WGS) entry which is preliminary data.</text>
</comment>
<dbReference type="SUPFAM" id="SSF50494">
    <property type="entry name" value="Trypsin-like serine proteases"/>
    <property type="match status" value="1"/>
</dbReference>
<evidence type="ECO:0000256" key="2">
    <source>
        <dbReference type="SAM" id="Phobius"/>
    </source>
</evidence>
<feature type="compositionally biased region" description="Low complexity" evidence="1">
    <location>
        <begin position="59"/>
        <end position="95"/>
    </location>
</feature>
<gene>
    <name evidence="4" type="ORF">J2X98_002471</name>
</gene>
<dbReference type="InterPro" id="IPR043504">
    <property type="entry name" value="Peptidase_S1_PA_chymotrypsin"/>
</dbReference>
<feature type="domain" description="Peptidase S1" evidence="3">
    <location>
        <begin position="333"/>
        <end position="516"/>
    </location>
</feature>
<dbReference type="Pfam" id="PF00089">
    <property type="entry name" value="Trypsin"/>
    <property type="match status" value="1"/>
</dbReference>
<reference evidence="4 5" key="1">
    <citation type="submission" date="2023-07" db="EMBL/GenBank/DDBJ databases">
        <title>Sorghum-associated microbial communities from plants grown in Nebraska, USA.</title>
        <authorList>
            <person name="Schachtman D."/>
        </authorList>
    </citation>
    <scope>NUCLEOTIDE SEQUENCE [LARGE SCALE GENOMIC DNA]</scope>
    <source>
        <strain evidence="4 5">CC222</strain>
    </source>
</reference>
<evidence type="ECO:0000313" key="5">
    <source>
        <dbReference type="Proteomes" id="UP001226577"/>
    </source>
</evidence>